<dbReference type="Gene3D" id="3.40.50.720">
    <property type="entry name" value="NAD(P)-binding Rossmann-like Domain"/>
    <property type="match status" value="1"/>
</dbReference>
<dbReference type="OrthoDB" id="9790785at2"/>
<protein>
    <submittedName>
        <fullName evidence="4">NAD(P)-dependent dehydrogenase, short-chain alcohol dehydrogenase family</fullName>
    </submittedName>
</protein>
<dbReference type="InterPro" id="IPR020904">
    <property type="entry name" value="Sc_DH/Rdtase_CS"/>
</dbReference>
<dbReference type="PROSITE" id="PS00061">
    <property type="entry name" value="ADH_SHORT"/>
    <property type="match status" value="1"/>
</dbReference>
<comment type="similarity">
    <text evidence="1 3">Belongs to the short-chain dehydrogenases/reductases (SDR) family.</text>
</comment>
<sequence length="258" mass="27094">MTDSPLSGRIALVTGASRGIGRAAALGLAKAGAHVIIAARSVGALESLDDEIQAIGGAATLLQLDLKKGDRVDQVGPTIFQRWQRLDILVANAGILGPLSPLGHTTDDGFVSTIDINLIANWRLIRTLDPLLKRSDAGRAIFVTSGASSGKYAYWGAYAASKAGLEALVKTWAAELVNTPVKANLLNPGATRTQMRAKAFPGEDAATLPPPEALAPLFVELASPACERNGETVNFREWREQQAAKDASIRSASDASTN</sequence>
<dbReference type="GO" id="GO:0016020">
    <property type="term" value="C:membrane"/>
    <property type="evidence" value="ECO:0007669"/>
    <property type="project" value="TreeGrafter"/>
</dbReference>
<dbReference type="EMBL" id="FPCH01000005">
    <property type="protein sequence ID" value="SFV38955.1"/>
    <property type="molecule type" value="Genomic_DNA"/>
</dbReference>
<proteinExistence type="inferred from homology"/>
<dbReference type="RefSeq" id="WP_092869501.1">
    <property type="nucleotide sequence ID" value="NZ_FPCH01000005.1"/>
</dbReference>
<reference evidence="5" key="1">
    <citation type="submission" date="2016-10" db="EMBL/GenBank/DDBJ databases">
        <authorList>
            <person name="Varghese N."/>
            <person name="Submissions S."/>
        </authorList>
    </citation>
    <scope>NUCLEOTIDE SEQUENCE [LARGE SCALE GENOMIC DNA]</scope>
    <source>
        <strain evidence="5">DSM 1565</strain>
    </source>
</reference>
<dbReference type="AlphaFoldDB" id="A0A1I7NWC5"/>
<evidence type="ECO:0000313" key="5">
    <source>
        <dbReference type="Proteomes" id="UP000199423"/>
    </source>
</evidence>
<name>A0A1I7NWC5_9HYPH</name>
<dbReference type="PANTHER" id="PTHR44196">
    <property type="entry name" value="DEHYDROGENASE/REDUCTASE SDR FAMILY MEMBER 7B"/>
    <property type="match status" value="1"/>
</dbReference>
<dbReference type="Pfam" id="PF00106">
    <property type="entry name" value="adh_short"/>
    <property type="match status" value="1"/>
</dbReference>
<dbReference type="PRINTS" id="PR00080">
    <property type="entry name" value="SDRFAMILY"/>
</dbReference>
<dbReference type="PANTHER" id="PTHR44196:SF4">
    <property type="entry name" value="SHORT CHAIN DEHYDROGENASE"/>
    <property type="match status" value="1"/>
</dbReference>
<evidence type="ECO:0000256" key="2">
    <source>
        <dbReference type="ARBA" id="ARBA00023002"/>
    </source>
</evidence>
<evidence type="ECO:0000313" key="4">
    <source>
        <dbReference type="EMBL" id="SFV38955.1"/>
    </source>
</evidence>
<dbReference type="InterPro" id="IPR036291">
    <property type="entry name" value="NAD(P)-bd_dom_sf"/>
</dbReference>
<evidence type="ECO:0000256" key="3">
    <source>
        <dbReference type="RuleBase" id="RU000363"/>
    </source>
</evidence>
<dbReference type="SUPFAM" id="SSF51735">
    <property type="entry name" value="NAD(P)-binding Rossmann-fold domains"/>
    <property type="match status" value="1"/>
</dbReference>
<accession>A0A1I7NWC5</accession>
<gene>
    <name evidence="4" type="ORF">SAMN04488557_3978</name>
</gene>
<dbReference type="STRING" id="51670.SAMN04488557_3978"/>
<organism evidence="4 5">
    <name type="scientific">Hyphomicrobium facile</name>
    <dbReference type="NCBI Taxonomy" id="51670"/>
    <lineage>
        <taxon>Bacteria</taxon>
        <taxon>Pseudomonadati</taxon>
        <taxon>Pseudomonadota</taxon>
        <taxon>Alphaproteobacteria</taxon>
        <taxon>Hyphomicrobiales</taxon>
        <taxon>Hyphomicrobiaceae</taxon>
        <taxon>Hyphomicrobium</taxon>
    </lineage>
</organism>
<dbReference type="PRINTS" id="PR00081">
    <property type="entry name" value="GDHRDH"/>
</dbReference>
<dbReference type="InterPro" id="IPR002347">
    <property type="entry name" value="SDR_fam"/>
</dbReference>
<evidence type="ECO:0000256" key="1">
    <source>
        <dbReference type="ARBA" id="ARBA00006484"/>
    </source>
</evidence>
<keyword evidence="2" id="KW-0560">Oxidoreductase</keyword>
<dbReference type="Proteomes" id="UP000199423">
    <property type="component" value="Unassembled WGS sequence"/>
</dbReference>
<keyword evidence="5" id="KW-1185">Reference proteome</keyword>
<dbReference type="GO" id="GO:0016491">
    <property type="term" value="F:oxidoreductase activity"/>
    <property type="evidence" value="ECO:0007669"/>
    <property type="project" value="UniProtKB-KW"/>
</dbReference>